<dbReference type="InterPro" id="IPR011058">
    <property type="entry name" value="Cyanovirin-N"/>
</dbReference>
<reference evidence="2 3" key="1">
    <citation type="submission" date="2015-02" db="EMBL/GenBank/DDBJ databases">
        <title>Draft genome sequence of Aspergillus parasiticus SU-1.</title>
        <authorList>
            <person name="Yu J."/>
            <person name="Fedorova N."/>
            <person name="Yin Y."/>
            <person name="Losada L."/>
            <person name="Zafar N."/>
            <person name="Taujale R."/>
            <person name="Ehrlich K.C."/>
            <person name="Bhatnagar D."/>
            <person name="Cleveland T.E."/>
            <person name="Bennett J.W."/>
            <person name="Nierman W.C."/>
        </authorList>
    </citation>
    <scope>NUCLEOTIDE SEQUENCE [LARGE SCALE GENOMIC DNA]</scope>
    <source>
        <strain evidence="3">ATCC 56775 / NRRL 5862 / SRRC 143 / SU-1</strain>
    </source>
</reference>
<organism evidence="2 3">
    <name type="scientific">Aspergillus parasiticus (strain ATCC 56775 / NRRL 5862 / SRRC 143 / SU-1)</name>
    <dbReference type="NCBI Taxonomy" id="1403190"/>
    <lineage>
        <taxon>Eukaryota</taxon>
        <taxon>Fungi</taxon>
        <taxon>Dikarya</taxon>
        <taxon>Ascomycota</taxon>
        <taxon>Pezizomycotina</taxon>
        <taxon>Eurotiomycetes</taxon>
        <taxon>Eurotiomycetidae</taxon>
        <taxon>Eurotiales</taxon>
        <taxon>Aspergillaceae</taxon>
        <taxon>Aspergillus</taxon>
        <taxon>Aspergillus subgen. Circumdati</taxon>
    </lineage>
</organism>
<dbReference type="Gene3D" id="2.30.60.10">
    <property type="entry name" value="Cyanovirin-N"/>
    <property type="match status" value="1"/>
</dbReference>
<dbReference type="InterPro" id="IPR036673">
    <property type="entry name" value="Cyanovirin-N_sf"/>
</dbReference>
<dbReference type="Pfam" id="PF08881">
    <property type="entry name" value="CVNH"/>
    <property type="match status" value="1"/>
</dbReference>
<dbReference type="PANTHER" id="PTHR42076:SF1">
    <property type="entry name" value="CYANOVIRIN-N DOMAIN-CONTAINING PROTEIN"/>
    <property type="match status" value="1"/>
</dbReference>
<dbReference type="Proteomes" id="UP000033540">
    <property type="component" value="Unassembled WGS sequence"/>
</dbReference>
<proteinExistence type="predicted"/>
<comment type="caution">
    <text evidence="2">The sequence shown here is derived from an EMBL/GenBank/DDBJ whole genome shotgun (WGS) entry which is preliminary data.</text>
</comment>
<protein>
    <submittedName>
        <fullName evidence="2">CVNH domain protein</fullName>
    </submittedName>
</protein>
<accession>A0A0F0I296</accession>
<evidence type="ECO:0000259" key="1">
    <source>
        <dbReference type="SMART" id="SM01111"/>
    </source>
</evidence>
<dbReference type="OrthoDB" id="2441380at2759"/>
<evidence type="ECO:0000313" key="3">
    <source>
        <dbReference type="Proteomes" id="UP000033540"/>
    </source>
</evidence>
<feature type="domain" description="Cyanovirin-N" evidence="1">
    <location>
        <begin position="4"/>
        <end position="106"/>
    </location>
</feature>
<dbReference type="EMBL" id="JZEE01000729">
    <property type="protein sequence ID" value="KJK60757.1"/>
    <property type="molecule type" value="Genomic_DNA"/>
</dbReference>
<gene>
    <name evidence="2" type="ORF">P875_00053018</name>
</gene>
<dbReference type="AlphaFoldDB" id="A0A0F0I296"/>
<name>A0A0F0I296_ASPPU</name>
<dbReference type="PANTHER" id="PTHR42076">
    <property type="entry name" value="CYANOVIRIN-N HOMOLOG"/>
    <property type="match status" value="1"/>
</dbReference>
<dbReference type="SMART" id="SM01111">
    <property type="entry name" value="CVNH"/>
    <property type="match status" value="1"/>
</dbReference>
<dbReference type="STRING" id="1403190.A0A0F0I296"/>
<evidence type="ECO:0000313" key="2">
    <source>
        <dbReference type="EMBL" id="KJK60757.1"/>
    </source>
</evidence>
<dbReference type="SUPFAM" id="SSF51322">
    <property type="entry name" value="Cyanovirin-N"/>
    <property type="match status" value="1"/>
</dbReference>
<sequence>MAGNFYASAQDVRLDGPVLIARLRNENGDWEDAHIDLNRHIGNEDGRFVWHGENWFASAVDVEFRFEGADNVPVLRALLRNRGGQLVPADINLGERLINVDGHFDFQFVSCTNLDILRPNY</sequence>